<reference evidence="8" key="1">
    <citation type="journal article" date="2014" name="Int. J. Syst. Evol. Microbiol.">
        <title>Complete genome sequence of Corynebacterium casei LMG S-19264T (=DSM 44701T), isolated from a smear-ripened cheese.</title>
        <authorList>
            <consortium name="US DOE Joint Genome Institute (JGI-PGF)"/>
            <person name="Walter F."/>
            <person name="Albersmeier A."/>
            <person name="Kalinowski J."/>
            <person name="Ruckert C."/>
        </authorList>
    </citation>
    <scope>NUCLEOTIDE SEQUENCE</scope>
    <source>
        <strain evidence="8">KCTC 32437</strain>
    </source>
</reference>
<evidence type="ECO:0000256" key="2">
    <source>
        <dbReference type="ARBA" id="ARBA00007362"/>
    </source>
</evidence>
<dbReference type="InterPro" id="IPR000620">
    <property type="entry name" value="EamA_dom"/>
</dbReference>
<feature type="domain" description="EamA" evidence="7">
    <location>
        <begin position="7"/>
        <end position="138"/>
    </location>
</feature>
<feature type="transmembrane region" description="Helical" evidence="6">
    <location>
        <begin position="124"/>
        <end position="143"/>
    </location>
</feature>
<gene>
    <name evidence="8" type="ORF">GCM10007989_02410</name>
</gene>
<feature type="transmembrane region" description="Helical" evidence="6">
    <location>
        <begin position="242"/>
        <end position="262"/>
    </location>
</feature>
<feature type="transmembrane region" description="Helical" evidence="6">
    <location>
        <begin position="66"/>
        <end position="86"/>
    </location>
</feature>
<reference evidence="8" key="2">
    <citation type="submission" date="2020-09" db="EMBL/GenBank/DDBJ databases">
        <authorList>
            <person name="Sun Q."/>
            <person name="Kim S."/>
        </authorList>
    </citation>
    <scope>NUCLEOTIDE SEQUENCE</scope>
    <source>
        <strain evidence="8">KCTC 32437</strain>
    </source>
</reference>
<feature type="transmembrane region" description="Helical" evidence="6">
    <location>
        <begin position="181"/>
        <end position="199"/>
    </location>
</feature>
<evidence type="ECO:0000313" key="9">
    <source>
        <dbReference type="Proteomes" id="UP000646579"/>
    </source>
</evidence>
<dbReference type="EMBL" id="BMZE01000001">
    <property type="protein sequence ID" value="GHA11612.1"/>
    <property type="molecule type" value="Genomic_DNA"/>
</dbReference>
<keyword evidence="5 6" id="KW-0472">Membrane</keyword>
<keyword evidence="9" id="KW-1185">Reference proteome</keyword>
<dbReference type="RefSeq" id="WP_189422616.1">
    <property type="nucleotide sequence ID" value="NZ_BMZE01000001.1"/>
</dbReference>
<feature type="domain" description="EamA" evidence="7">
    <location>
        <begin position="151"/>
        <end position="283"/>
    </location>
</feature>
<dbReference type="Gene3D" id="1.10.3730.20">
    <property type="match status" value="1"/>
</dbReference>
<dbReference type="InterPro" id="IPR037185">
    <property type="entry name" value="EmrE-like"/>
</dbReference>
<name>A0A918RUP1_9HYPH</name>
<dbReference type="GO" id="GO:0016020">
    <property type="term" value="C:membrane"/>
    <property type="evidence" value="ECO:0007669"/>
    <property type="project" value="UniProtKB-SubCell"/>
</dbReference>
<feature type="transmembrane region" description="Helical" evidence="6">
    <location>
        <begin position="33"/>
        <end position="54"/>
    </location>
</feature>
<dbReference type="PANTHER" id="PTHR32322">
    <property type="entry name" value="INNER MEMBRANE TRANSPORTER"/>
    <property type="match status" value="1"/>
</dbReference>
<evidence type="ECO:0000259" key="7">
    <source>
        <dbReference type="Pfam" id="PF00892"/>
    </source>
</evidence>
<sequence length="305" mass="32583">MGLRDWLWILTLGTIWGCSFIFNAILIRELGPFWVSAFRVGIAGCGCWAIQGVLRKPLPRDPKLWLQLGLLGALSYALPFGLYPLAQEHLASGVAAIINALTPVMTVVVSHFWIGGEKGTRWKVFGVVFGFSGAAILMSPALASGGSSSLWAMAACLLATLCYAVALNVNRSFKHVEPTTFATLAFTGASLGAVPLAFISEGVPHIARAETWGAALLIGLLSTAFTFQVMYRILPRVGATNFATTTLIAPVSAIVLGFVFLGELIQPAHLIGMVVIFIGLLFIDGRLPTWLGLRRQKARAAKTAA</sequence>
<evidence type="ECO:0000256" key="6">
    <source>
        <dbReference type="SAM" id="Phobius"/>
    </source>
</evidence>
<feature type="transmembrane region" description="Helical" evidence="6">
    <location>
        <begin position="211"/>
        <end position="230"/>
    </location>
</feature>
<dbReference type="AlphaFoldDB" id="A0A918RUP1"/>
<dbReference type="Proteomes" id="UP000646579">
    <property type="component" value="Unassembled WGS sequence"/>
</dbReference>
<dbReference type="SUPFAM" id="SSF103481">
    <property type="entry name" value="Multidrug resistance efflux transporter EmrE"/>
    <property type="match status" value="2"/>
</dbReference>
<comment type="similarity">
    <text evidence="2">Belongs to the EamA transporter family.</text>
</comment>
<protein>
    <submittedName>
        <fullName evidence="8">ABC transporter permease</fullName>
    </submittedName>
</protein>
<feature type="transmembrane region" description="Helical" evidence="6">
    <location>
        <begin position="92"/>
        <end position="112"/>
    </location>
</feature>
<comment type="subcellular location">
    <subcellularLocation>
        <location evidence="1">Membrane</location>
        <topology evidence="1">Multi-pass membrane protein</topology>
    </subcellularLocation>
</comment>
<dbReference type="Pfam" id="PF00892">
    <property type="entry name" value="EamA"/>
    <property type="match status" value="2"/>
</dbReference>
<evidence type="ECO:0000256" key="3">
    <source>
        <dbReference type="ARBA" id="ARBA00022692"/>
    </source>
</evidence>
<proteinExistence type="inferred from homology"/>
<organism evidence="8 9">
    <name type="scientific">Devosia pacifica</name>
    <dbReference type="NCBI Taxonomy" id="1335967"/>
    <lineage>
        <taxon>Bacteria</taxon>
        <taxon>Pseudomonadati</taxon>
        <taxon>Pseudomonadota</taxon>
        <taxon>Alphaproteobacteria</taxon>
        <taxon>Hyphomicrobiales</taxon>
        <taxon>Devosiaceae</taxon>
        <taxon>Devosia</taxon>
    </lineage>
</organism>
<dbReference type="InterPro" id="IPR050638">
    <property type="entry name" value="AA-Vitamin_Transporters"/>
</dbReference>
<evidence type="ECO:0000256" key="4">
    <source>
        <dbReference type="ARBA" id="ARBA00022989"/>
    </source>
</evidence>
<feature type="transmembrane region" description="Helical" evidence="6">
    <location>
        <begin position="268"/>
        <end position="287"/>
    </location>
</feature>
<evidence type="ECO:0000313" key="8">
    <source>
        <dbReference type="EMBL" id="GHA11612.1"/>
    </source>
</evidence>
<evidence type="ECO:0000256" key="5">
    <source>
        <dbReference type="ARBA" id="ARBA00023136"/>
    </source>
</evidence>
<feature type="transmembrane region" description="Helical" evidence="6">
    <location>
        <begin position="7"/>
        <end position="27"/>
    </location>
</feature>
<feature type="transmembrane region" description="Helical" evidence="6">
    <location>
        <begin position="149"/>
        <end position="169"/>
    </location>
</feature>
<accession>A0A918RUP1</accession>
<dbReference type="PANTHER" id="PTHR32322:SF2">
    <property type="entry name" value="EAMA DOMAIN-CONTAINING PROTEIN"/>
    <property type="match status" value="1"/>
</dbReference>
<keyword evidence="4 6" id="KW-1133">Transmembrane helix</keyword>
<keyword evidence="3 6" id="KW-0812">Transmembrane</keyword>
<comment type="caution">
    <text evidence="8">The sequence shown here is derived from an EMBL/GenBank/DDBJ whole genome shotgun (WGS) entry which is preliminary data.</text>
</comment>
<evidence type="ECO:0000256" key="1">
    <source>
        <dbReference type="ARBA" id="ARBA00004141"/>
    </source>
</evidence>